<evidence type="ECO:0000259" key="9">
    <source>
        <dbReference type="Pfam" id="PF07992"/>
    </source>
</evidence>
<keyword evidence="7" id="KW-0520">NAD</keyword>
<evidence type="ECO:0000256" key="4">
    <source>
        <dbReference type="ARBA" id="ARBA00022827"/>
    </source>
</evidence>
<evidence type="ECO:0000313" key="12">
    <source>
        <dbReference type="Proteomes" id="UP000249499"/>
    </source>
</evidence>
<keyword evidence="3" id="KW-0285">Flavoprotein</keyword>
<evidence type="ECO:0000313" key="11">
    <source>
        <dbReference type="EMBL" id="WFR97193.1"/>
    </source>
</evidence>
<dbReference type="EC" id="1.6.5.9" evidence="2"/>
<dbReference type="InterPro" id="IPR045024">
    <property type="entry name" value="NDH-2"/>
</dbReference>
<dbReference type="InterPro" id="IPR054585">
    <property type="entry name" value="NDH2-like_C"/>
</dbReference>
<dbReference type="PANTHER" id="PTHR43706">
    <property type="entry name" value="NADH DEHYDROGENASE"/>
    <property type="match status" value="1"/>
</dbReference>
<protein>
    <recommendedName>
        <fullName evidence="2">NADH:ubiquinone reductase (non-electrogenic)</fullName>
        <ecNumber evidence="2">1.6.5.9</ecNumber>
    </recommendedName>
</protein>
<organism evidence="11 12">
    <name type="scientific">Rhizobium tumorigenes</name>
    <dbReference type="NCBI Taxonomy" id="2041385"/>
    <lineage>
        <taxon>Bacteria</taxon>
        <taxon>Pseudomonadati</taxon>
        <taxon>Pseudomonadota</taxon>
        <taxon>Alphaproteobacteria</taxon>
        <taxon>Hyphomicrobiales</taxon>
        <taxon>Rhizobiaceae</taxon>
        <taxon>Rhizobium/Agrobacterium group</taxon>
        <taxon>Rhizobium</taxon>
    </lineage>
</organism>
<dbReference type="RefSeq" id="WP_111222912.1">
    <property type="nucleotide sequence ID" value="NZ_CP117255.1"/>
</dbReference>
<reference evidence="12" key="2">
    <citation type="journal article" date="2023" name="MicrobiologyOpen">
        <title>Genomics of the tumorigenes clade of the family Rhizobiaceae and description of Rhizobium rhododendri sp. nov.</title>
        <authorList>
            <person name="Kuzmanovic N."/>
            <person name="diCenzo G.C."/>
            <person name="Bunk B."/>
            <person name="Sproeer C."/>
            <person name="Fruehling A."/>
            <person name="Neumann-Schaal M."/>
            <person name="Overmann J."/>
            <person name="Smalla K."/>
        </authorList>
    </citation>
    <scope>NUCLEOTIDE SEQUENCE [LARGE SCALE GENOMIC DNA]</scope>
    <source>
        <strain evidence="12">1078</strain>
    </source>
</reference>
<dbReference type="InterPro" id="IPR023753">
    <property type="entry name" value="FAD/NAD-binding_dom"/>
</dbReference>
<keyword evidence="4" id="KW-0274">FAD</keyword>
<dbReference type="PRINTS" id="PR00411">
    <property type="entry name" value="PNDRDTASEI"/>
</dbReference>
<evidence type="ECO:0000256" key="3">
    <source>
        <dbReference type="ARBA" id="ARBA00022630"/>
    </source>
</evidence>
<evidence type="ECO:0000256" key="2">
    <source>
        <dbReference type="ARBA" id="ARBA00012637"/>
    </source>
</evidence>
<dbReference type="EMBL" id="CP117255">
    <property type="protein sequence ID" value="WFR97193.1"/>
    <property type="molecule type" value="Genomic_DNA"/>
</dbReference>
<proteinExistence type="inferred from homology"/>
<reference evidence="11 12" key="1">
    <citation type="journal article" date="2018" name="Sci. Rep.">
        <title>Rhizobium tumorigenes sp. nov., a novel plant tumorigenic bacterium isolated from cane gall tumors on thornless blackberry.</title>
        <authorList>
            <person name="Kuzmanovi N."/>
            <person name="Smalla K."/>
            <person name="Gronow S."/>
            <person name="PuBawska J."/>
        </authorList>
    </citation>
    <scope>NUCLEOTIDE SEQUENCE [LARGE SCALE GENOMIC DNA]</scope>
    <source>
        <strain evidence="11 12">1078</strain>
    </source>
</reference>
<comment type="catalytic activity">
    <reaction evidence="8">
        <text>a quinone + NADH + H(+) = a quinol + NAD(+)</text>
        <dbReference type="Rhea" id="RHEA:46160"/>
        <dbReference type="ChEBI" id="CHEBI:15378"/>
        <dbReference type="ChEBI" id="CHEBI:24646"/>
        <dbReference type="ChEBI" id="CHEBI:57540"/>
        <dbReference type="ChEBI" id="CHEBI:57945"/>
        <dbReference type="ChEBI" id="CHEBI:132124"/>
        <dbReference type="EC" id="1.6.5.9"/>
    </reaction>
</comment>
<gene>
    <name evidence="11" type="ORF">PR017_08870</name>
</gene>
<dbReference type="AlphaFoldDB" id="A0AAF1KS94"/>
<sequence length="420" mass="45953">MQEHHVVVVGGGFAGLQIVNDLRRAPVRITLIDRRNHHLFQPLLYQVATTLLSTSEIAWPIRSLYRERPDVTTLLAEVEGIDRQAKTVALTNGDIVGYDTLVLATGATHAYFGHDEWEPVAPGLKTLEDATTIRRRLLLAFERAEMEEDAAIREALLTFVIVGAGPTGVELAGIIAELAHDTLPKEFRRIDTTKTKVVLVEAGPRILSAFVDDLSTYAHRKLQSSGVEIRTGKAVTSCTADGVNVGDSFIPCRTIVWAAGVQASPAAAWLDVPADRAGRVVVEKNLTVPGDDAIFVIGDTASVLREDGTPVPGVAPAAKQQGAFVARVIEARLSGKTVPDIFRYHHQGNLATIGKGAAIIDFGWIKMKGGLAWWIWGLAHIYFLIGTRSRLSVAWSWLWIYLSRQHSARLITQKETPRED</sequence>
<evidence type="ECO:0000256" key="8">
    <source>
        <dbReference type="ARBA" id="ARBA00047599"/>
    </source>
</evidence>
<dbReference type="PRINTS" id="PR00368">
    <property type="entry name" value="FADPNR"/>
</dbReference>
<name>A0AAF1KS94_9HYPH</name>
<evidence type="ECO:0000259" key="10">
    <source>
        <dbReference type="Pfam" id="PF22366"/>
    </source>
</evidence>
<comment type="similarity">
    <text evidence="1">Belongs to the NADH dehydrogenase family.</text>
</comment>
<evidence type="ECO:0000256" key="1">
    <source>
        <dbReference type="ARBA" id="ARBA00005272"/>
    </source>
</evidence>
<dbReference type="InterPro" id="IPR036188">
    <property type="entry name" value="FAD/NAD-bd_sf"/>
</dbReference>
<accession>A0AAF1KS94</accession>
<keyword evidence="5" id="KW-0809">Transit peptide</keyword>
<feature type="domain" description="External alternative NADH-ubiquinone oxidoreductase-like C-terminal" evidence="10">
    <location>
        <begin position="346"/>
        <end position="402"/>
    </location>
</feature>
<dbReference type="GO" id="GO:0050136">
    <property type="term" value="F:NADH dehydrogenase (quinone) (non-electrogenic) activity"/>
    <property type="evidence" value="ECO:0007669"/>
    <property type="project" value="UniProtKB-EC"/>
</dbReference>
<dbReference type="Pfam" id="PF07992">
    <property type="entry name" value="Pyr_redox_2"/>
    <property type="match status" value="1"/>
</dbReference>
<evidence type="ECO:0000256" key="7">
    <source>
        <dbReference type="ARBA" id="ARBA00023027"/>
    </source>
</evidence>
<dbReference type="PANTHER" id="PTHR43706:SF47">
    <property type="entry name" value="EXTERNAL NADH-UBIQUINONE OXIDOREDUCTASE 1, MITOCHONDRIAL-RELATED"/>
    <property type="match status" value="1"/>
</dbReference>
<dbReference type="KEGG" id="rtu:PR017_08870"/>
<keyword evidence="12" id="KW-1185">Reference proteome</keyword>
<evidence type="ECO:0000256" key="5">
    <source>
        <dbReference type="ARBA" id="ARBA00022946"/>
    </source>
</evidence>
<dbReference type="Proteomes" id="UP000249499">
    <property type="component" value="Chromosome"/>
</dbReference>
<feature type="domain" description="FAD/NAD(P)-binding" evidence="9">
    <location>
        <begin position="5"/>
        <end position="322"/>
    </location>
</feature>
<dbReference type="Pfam" id="PF22366">
    <property type="entry name" value="NDH2_C"/>
    <property type="match status" value="1"/>
</dbReference>
<dbReference type="Gene3D" id="3.50.50.100">
    <property type="match status" value="1"/>
</dbReference>
<evidence type="ECO:0000256" key="6">
    <source>
        <dbReference type="ARBA" id="ARBA00023002"/>
    </source>
</evidence>
<keyword evidence="6" id="KW-0560">Oxidoreductase</keyword>
<dbReference type="SUPFAM" id="SSF51905">
    <property type="entry name" value="FAD/NAD(P)-binding domain"/>
    <property type="match status" value="2"/>
</dbReference>